<accession>A0AAF0QJ50</accession>
<dbReference type="AlphaFoldDB" id="A0AAF0QJ50"/>
<proteinExistence type="predicted"/>
<name>A0AAF0QJ50_SOLVR</name>
<feature type="non-terminal residue" evidence="2">
    <location>
        <position position="157"/>
    </location>
</feature>
<reference evidence="2" key="1">
    <citation type="submission" date="2023-08" db="EMBL/GenBank/DDBJ databases">
        <title>A de novo genome assembly of Solanum verrucosum Schlechtendal, a Mexican diploid species geographically isolated from the other diploid A-genome species in potato relatives.</title>
        <authorList>
            <person name="Hosaka K."/>
        </authorList>
    </citation>
    <scope>NUCLEOTIDE SEQUENCE</scope>
    <source>
        <tissue evidence="2">Young leaves</tissue>
    </source>
</reference>
<evidence type="ECO:0000256" key="1">
    <source>
        <dbReference type="SAM" id="Phobius"/>
    </source>
</evidence>
<feature type="transmembrane region" description="Helical" evidence="1">
    <location>
        <begin position="6"/>
        <end position="26"/>
    </location>
</feature>
<organism evidence="2 3">
    <name type="scientific">Solanum verrucosum</name>
    <dbReference type="NCBI Taxonomy" id="315347"/>
    <lineage>
        <taxon>Eukaryota</taxon>
        <taxon>Viridiplantae</taxon>
        <taxon>Streptophyta</taxon>
        <taxon>Embryophyta</taxon>
        <taxon>Tracheophyta</taxon>
        <taxon>Spermatophyta</taxon>
        <taxon>Magnoliopsida</taxon>
        <taxon>eudicotyledons</taxon>
        <taxon>Gunneridae</taxon>
        <taxon>Pentapetalae</taxon>
        <taxon>asterids</taxon>
        <taxon>lamiids</taxon>
        <taxon>Solanales</taxon>
        <taxon>Solanaceae</taxon>
        <taxon>Solanoideae</taxon>
        <taxon>Solaneae</taxon>
        <taxon>Solanum</taxon>
    </lineage>
</organism>
<sequence>MKSPRWGYVRIISGTIFGGILGFYLMHRAELQYKEMWNERLKKYEEELKMNQKVTGADGILCVILQRRDPGFNLNCCFICPKRYVPKLYMKSMADVKISSPFLKPKSISIYLWDFISSSACKNPTYLSFSDPFLVASVFVLRQMYTLQLSMAGCSYK</sequence>
<keyword evidence="3" id="KW-1185">Reference proteome</keyword>
<evidence type="ECO:0000313" key="3">
    <source>
        <dbReference type="Proteomes" id="UP001234989"/>
    </source>
</evidence>
<keyword evidence="1" id="KW-0472">Membrane</keyword>
<dbReference type="Proteomes" id="UP001234989">
    <property type="component" value="Chromosome 3"/>
</dbReference>
<evidence type="ECO:0000313" key="2">
    <source>
        <dbReference type="EMBL" id="WMV22215.1"/>
    </source>
</evidence>
<gene>
    <name evidence="2" type="ORF">MTR67_015600</name>
</gene>
<keyword evidence="1" id="KW-0812">Transmembrane</keyword>
<keyword evidence="1" id="KW-1133">Transmembrane helix</keyword>
<protein>
    <submittedName>
        <fullName evidence="2">Uncharacterized protein</fullName>
    </submittedName>
</protein>
<dbReference type="EMBL" id="CP133614">
    <property type="protein sequence ID" value="WMV22215.1"/>
    <property type="molecule type" value="Genomic_DNA"/>
</dbReference>